<name>A7APM4_BABBO</name>
<dbReference type="AlphaFoldDB" id="A7APM4"/>
<accession>A7APM4</accession>
<keyword evidence="2" id="KW-1185">Reference proteome</keyword>
<organism evidence="1 2">
    <name type="scientific">Babesia bovis</name>
    <dbReference type="NCBI Taxonomy" id="5865"/>
    <lineage>
        <taxon>Eukaryota</taxon>
        <taxon>Sar</taxon>
        <taxon>Alveolata</taxon>
        <taxon>Apicomplexa</taxon>
        <taxon>Aconoidasida</taxon>
        <taxon>Piroplasmida</taxon>
        <taxon>Babesiidae</taxon>
        <taxon>Babesia</taxon>
    </lineage>
</organism>
<proteinExistence type="predicted"/>
<reference evidence="1 2" key="1">
    <citation type="journal article" date="2007" name="PLoS Pathog.">
        <title>Genome sequence of Babesia bovis and comparative analysis of apicomplexan hemoprotozoa.</title>
        <authorList>
            <person name="Brayton K.A."/>
            <person name="Lau A.O.T."/>
            <person name="Herndon D.R."/>
            <person name="Hannick L."/>
            <person name="Kappmeyer L.S."/>
            <person name="Berens S.J."/>
            <person name="Bidwell S.L."/>
            <person name="Brown W.C."/>
            <person name="Crabtree J."/>
            <person name="Fadrosh D."/>
            <person name="Feldblum T."/>
            <person name="Forberger H.A."/>
            <person name="Haas B.J."/>
            <person name="Howell J.M."/>
            <person name="Khouri H."/>
            <person name="Koo H."/>
            <person name="Mann D.J."/>
            <person name="Norimine J."/>
            <person name="Paulsen I.T."/>
            <person name="Radune D."/>
            <person name="Ren Q."/>
            <person name="Smith R.K. Jr."/>
            <person name="Suarez C.E."/>
            <person name="White O."/>
            <person name="Wortman J.R."/>
            <person name="Knowles D.P. Jr."/>
            <person name="McElwain T.F."/>
            <person name="Nene V.M."/>
        </authorList>
    </citation>
    <scope>NUCLEOTIDE SEQUENCE [LARGE SCALE GENOMIC DNA]</scope>
    <source>
        <strain evidence="1">T2Bo</strain>
    </source>
</reference>
<dbReference type="OMA" id="NRKYQFD"/>
<sequence>MALESLQKPKRYHGRRYQFEPQGVSALYPFVAERVRKIVHETRTSIKRDNIKQRIQRRQLFCRLTQLTANYVKPESMNELEIRASAINQQLAILHETRSLLLSFLQLTRGKPVQKSPYNGIQFSTDPSSTLEDEEAYIARRNIIREKRKEQFLNRIWKQSTEELQRREQELSKKLIAIQKRNAEEMAEEEIEMLPCDRKLLISGVYRCNAKSQAKSQQHMMD</sequence>
<reference evidence="2" key="3">
    <citation type="journal article" date="2021" name="Int. J. Parasitol.">
        <title>Comparative analysis of gene expression between Babesia bovis blood stages and kinetes allowed by improved genome annotation.</title>
        <authorList>
            <person name="Ueti M.W."/>
            <person name="Johnson W.C."/>
            <person name="Kappmeyer L.S."/>
            <person name="Herndon D.R."/>
            <person name="Mousel M.R."/>
            <person name="Reif K.E."/>
            <person name="Taus N.S."/>
            <person name="Ifeonu O.O."/>
            <person name="Silva J.C."/>
            <person name="Suarez C.E."/>
            <person name="Brayton K.A."/>
        </authorList>
    </citation>
    <scope>NUCLEOTIDE SEQUENCE [LARGE SCALE GENOMIC DNA]</scope>
</reference>
<gene>
    <name evidence="1" type="ORF">BBOV_III009520</name>
</gene>
<dbReference type="KEGG" id="bbo:BBOV_III009520"/>
<evidence type="ECO:0000313" key="2">
    <source>
        <dbReference type="Proteomes" id="UP000002173"/>
    </source>
</evidence>
<dbReference type="InParanoid" id="A7APM4"/>
<evidence type="ECO:0000313" key="1">
    <source>
        <dbReference type="EMBL" id="EDO08508.1"/>
    </source>
</evidence>
<protein>
    <submittedName>
        <fullName evidence="1">Uncharacterized protein</fullName>
    </submittedName>
</protein>
<dbReference type="RefSeq" id="XP_001612076.1">
    <property type="nucleotide sequence ID" value="XM_001612026.1"/>
</dbReference>
<dbReference type="VEuPathDB" id="PiroplasmaDB:BBOV_III009520"/>
<dbReference type="eggNOG" id="ENOG502TN9K">
    <property type="taxonomic scope" value="Eukaryota"/>
</dbReference>
<dbReference type="GeneID" id="5480332"/>
<dbReference type="EMBL" id="AAXT01000001">
    <property type="protein sequence ID" value="EDO08508.1"/>
    <property type="molecule type" value="Genomic_DNA"/>
</dbReference>
<dbReference type="Proteomes" id="UP000002173">
    <property type="component" value="Unassembled WGS sequence"/>
</dbReference>
<comment type="caution">
    <text evidence="1">The sequence shown here is derived from an EMBL/GenBank/DDBJ whole genome shotgun (WGS) entry which is preliminary data.</text>
</comment>
<reference evidence="2" key="2">
    <citation type="journal article" date="2020" name="Data Brief">
        <title>Transcriptome dataset of Babesia bovis life stages within vertebrate and invertebrate hosts.</title>
        <authorList>
            <person name="Ueti M.W."/>
            <person name="Johnson W.C."/>
            <person name="Kappmeyer L.S."/>
            <person name="Herndon D.R."/>
            <person name="Mousel M.R."/>
            <person name="Reif K.E."/>
            <person name="Taus N.S."/>
            <person name="Ifeonu O.O."/>
            <person name="Silva J.C."/>
            <person name="Suarez C.E."/>
            <person name="Brayton K.A."/>
        </authorList>
    </citation>
    <scope>NUCLEOTIDE SEQUENCE [LARGE SCALE GENOMIC DNA]</scope>
</reference>